<protein>
    <recommendedName>
        <fullName evidence="4">Transmembrane protein</fullName>
    </recommendedName>
</protein>
<evidence type="ECO:0000256" key="1">
    <source>
        <dbReference type="SAM" id="Phobius"/>
    </source>
</evidence>
<organism evidence="2 3">
    <name type="scientific">Trichonephila inaurata madagascariensis</name>
    <dbReference type="NCBI Taxonomy" id="2747483"/>
    <lineage>
        <taxon>Eukaryota</taxon>
        <taxon>Metazoa</taxon>
        <taxon>Ecdysozoa</taxon>
        <taxon>Arthropoda</taxon>
        <taxon>Chelicerata</taxon>
        <taxon>Arachnida</taxon>
        <taxon>Araneae</taxon>
        <taxon>Araneomorphae</taxon>
        <taxon>Entelegynae</taxon>
        <taxon>Araneoidea</taxon>
        <taxon>Nephilidae</taxon>
        <taxon>Trichonephila</taxon>
        <taxon>Trichonephila inaurata</taxon>
    </lineage>
</organism>
<sequence length="94" mass="10942">MIQNGCGHSTNSSGSLSIFVHFEDLFWHVWILTLTILVHRVLWKWKWCKCLDICSDKVDTVFEKVKEALSWMKQVTGIIYHQQTLCHSSIFSGN</sequence>
<dbReference type="AlphaFoldDB" id="A0A8X6MFH6"/>
<evidence type="ECO:0000313" key="2">
    <source>
        <dbReference type="EMBL" id="GFS51421.1"/>
    </source>
</evidence>
<proteinExistence type="predicted"/>
<feature type="transmembrane region" description="Helical" evidence="1">
    <location>
        <begin position="25"/>
        <end position="43"/>
    </location>
</feature>
<comment type="caution">
    <text evidence="2">The sequence shown here is derived from an EMBL/GenBank/DDBJ whole genome shotgun (WGS) entry which is preliminary data.</text>
</comment>
<evidence type="ECO:0008006" key="4">
    <source>
        <dbReference type="Google" id="ProtNLM"/>
    </source>
</evidence>
<dbReference type="Proteomes" id="UP000886998">
    <property type="component" value="Unassembled WGS sequence"/>
</dbReference>
<name>A0A8X6MFH6_9ARAC</name>
<gene>
    <name evidence="2" type="ORF">TNIN_279661</name>
</gene>
<reference evidence="2" key="1">
    <citation type="submission" date="2020-08" db="EMBL/GenBank/DDBJ databases">
        <title>Multicomponent nature underlies the extraordinary mechanical properties of spider dragline silk.</title>
        <authorList>
            <person name="Kono N."/>
            <person name="Nakamura H."/>
            <person name="Mori M."/>
            <person name="Yoshida Y."/>
            <person name="Ohtoshi R."/>
            <person name="Malay A.D."/>
            <person name="Moran D.A.P."/>
            <person name="Tomita M."/>
            <person name="Numata K."/>
            <person name="Arakawa K."/>
        </authorList>
    </citation>
    <scope>NUCLEOTIDE SEQUENCE</scope>
</reference>
<dbReference type="EMBL" id="BMAV01026544">
    <property type="protein sequence ID" value="GFS51421.1"/>
    <property type="molecule type" value="Genomic_DNA"/>
</dbReference>
<evidence type="ECO:0000313" key="3">
    <source>
        <dbReference type="Proteomes" id="UP000886998"/>
    </source>
</evidence>
<keyword evidence="1" id="KW-0472">Membrane</keyword>
<accession>A0A8X6MFH6</accession>
<keyword evidence="3" id="KW-1185">Reference proteome</keyword>
<keyword evidence="1" id="KW-1133">Transmembrane helix</keyword>
<keyword evidence="1" id="KW-0812">Transmembrane</keyword>